<dbReference type="GO" id="GO:0005737">
    <property type="term" value="C:cytoplasm"/>
    <property type="evidence" value="ECO:0007669"/>
    <property type="project" value="TreeGrafter"/>
</dbReference>
<dbReference type="AlphaFoldDB" id="A0A7S4AKT7"/>
<dbReference type="InterPro" id="IPR050924">
    <property type="entry name" value="Peroxiredoxin_BCP/PrxQ"/>
</dbReference>
<dbReference type="PANTHER" id="PTHR42801:SF4">
    <property type="entry name" value="AHPC_TSA FAMILY PROTEIN"/>
    <property type="match status" value="1"/>
</dbReference>
<dbReference type="Pfam" id="PF00578">
    <property type="entry name" value="AhpC-TSA"/>
    <property type="match status" value="1"/>
</dbReference>
<dbReference type="Gene3D" id="3.40.30.10">
    <property type="entry name" value="Glutaredoxin"/>
    <property type="match status" value="1"/>
</dbReference>
<dbReference type="GO" id="GO:0008379">
    <property type="term" value="F:thioredoxin peroxidase activity"/>
    <property type="evidence" value="ECO:0007669"/>
    <property type="project" value="TreeGrafter"/>
</dbReference>
<evidence type="ECO:0000256" key="2">
    <source>
        <dbReference type="ARBA" id="ARBA00022559"/>
    </source>
</evidence>
<reference evidence="12" key="1">
    <citation type="submission" date="2021-01" db="EMBL/GenBank/DDBJ databases">
        <authorList>
            <person name="Corre E."/>
            <person name="Pelletier E."/>
            <person name="Niang G."/>
            <person name="Scheremetjew M."/>
            <person name="Finn R."/>
            <person name="Kale V."/>
            <person name="Holt S."/>
            <person name="Cochrane G."/>
            <person name="Meng A."/>
            <person name="Brown T."/>
            <person name="Cohen L."/>
        </authorList>
    </citation>
    <scope>NUCLEOTIDE SEQUENCE</scope>
    <source>
        <strain evidence="12">10249 10 AB</strain>
    </source>
</reference>
<dbReference type="PROSITE" id="PS51352">
    <property type="entry name" value="THIOREDOXIN_2"/>
    <property type="match status" value="1"/>
</dbReference>
<evidence type="ECO:0000256" key="1">
    <source>
        <dbReference type="ARBA" id="ARBA00013017"/>
    </source>
</evidence>
<evidence type="ECO:0000256" key="3">
    <source>
        <dbReference type="ARBA" id="ARBA00022862"/>
    </source>
</evidence>
<sequence length="232" mass="24720">MQFGCIFTVLAAWASVSFALSPSSTRSTVNTNGIAESVSSRRSFVGAAAAAVGAASIVSSPLIASAASESSNAGLPAKGAKAPEFELPNSRGSGLVTLDSLVKNSKWTVLYFYPGAFTSGCTLEARGFQKDLETYRKLNAQVVGVSVDPVEKNAQFCTEEKLDFFMLSDKGGMVSKKYGSALSIPGFGTFSNRQTYIIDPNGELRWIFTDVESKIARHSSEVLEKLTELEQA</sequence>
<feature type="domain" description="Thioredoxin" evidence="11">
    <location>
        <begin position="76"/>
        <end position="231"/>
    </location>
</feature>
<name>A0A7S4AKT7_9STRA</name>
<keyword evidence="5" id="KW-1015">Disulfide bond</keyword>
<keyword evidence="10" id="KW-0732">Signal</keyword>
<keyword evidence="4" id="KW-0560">Oxidoreductase</keyword>
<dbReference type="InterPro" id="IPR013766">
    <property type="entry name" value="Thioredoxin_domain"/>
</dbReference>
<evidence type="ECO:0000256" key="5">
    <source>
        <dbReference type="ARBA" id="ARBA00023157"/>
    </source>
</evidence>
<evidence type="ECO:0000256" key="4">
    <source>
        <dbReference type="ARBA" id="ARBA00023002"/>
    </source>
</evidence>
<dbReference type="GO" id="GO:0034599">
    <property type="term" value="P:cellular response to oxidative stress"/>
    <property type="evidence" value="ECO:0007669"/>
    <property type="project" value="TreeGrafter"/>
</dbReference>
<dbReference type="PANTHER" id="PTHR42801">
    <property type="entry name" value="THIOREDOXIN-DEPENDENT PEROXIDE REDUCTASE"/>
    <property type="match status" value="1"/>
</dbReference>
<evidence type="ECO:0000256" key="9">
    <source>
        <dbReference type="ARBA" id="ARBA00049091"/>
    </source>
</evidence>
<feature type="chain" id="PRO_5031159947" description="thioredoxin-dependent peroxiredoxin" evidence="10">
    <location>
        <begin position="20"/>
        <end position="232"/>
    </location>
</feature>
<feature type="signal peptide" evidence="10">
    <location>
        <begin position="1"/>
        <end position="19"/>
    </location>
</feature>
<evidence type="ECO:0000256" key="7">
    <source>
        <dbReference type="ARBA" id="ARBA00032824"/>
    </source>
</evidence>
<evidence type="ECO:0000256" key="6">
    <source>
        <dbReference type="ARBA" id="ARBA00023284"/>
    </source>
</evidence>
<dbReference type="CDD" id="cd03017">
    <property type="entry name" value="PRX_BCP"/>
    <property type="match status" value="1"/>
</dbReference>
<gene>
    <name evidence="12" type="ORF">PAUS00366_LOCUS11235</name>
</gene>
<keyword evidence="2" id="KW-0575">Peroxidase</keyword>
<keyword evidence="3" id="KW-0049">Antioxidant</keyword>
<comment type="similarity">
    <text evidence="8">Belongs to the peroxiredoxin family. BCP/PrxQ subfamily.</text>
</comment>
<keyword evidence="6" id="KW-0676">Redox-active center</keyword>
<dbReference type="InterPro" id="IPR000866">
    <property type="entry name" value="AhpC/TSA"/>
</dbReference>
<dbReference type="SUPFAM" id="SSF52833">
    <property type="entry name" value="Thioredoxin-like"/>
    <property type="match status" value="1"/>
</dbReference>
<evidence type="ECO:0000313" key="12">
    <source>
        <dbReference type="EMBL" id="CAE0718481.1"/>
    </source>
</evidence>
<organism evidence="12">
    <name type="scientific">Pseudo-nitzschia australis</name>
    <dbReference type="NCBI Taxonomy" id="44445"/>
    <lineage>
        <taxon>Eukaryota</taxon>
        <taxon>Sar</taxon>
        <taxon>Stramenopiles</taxon>
        <taxon>Ochrophyta</taxon>
        <taxon>Bacillariophyta</taxon>
        <taxon>Bacillariophyceae</taxon>
        <taxon>Bacillariophycidae</taxon>
        <taxon>Bacillariales</taxon>
        <taxon>Bacillariaceae</taxon>
        <taxon>Pseudo-nitzschia</taxon>
    </lineage>
</organism>
<dbReference type="EMBL" id="HBIX01015475">
    <property type="protein sequence ID" value="CAE0718481.1"/>
    <property type="molecule type" value="Transcribed_RNA"/>
</dbReference>
<evidence type="ECO:0000259" key="11">
    <source>
        <dbReference type="PROSITE" id="PS51352"/>
    </source>
</evidence>
<evidence type="ECO:0000256" key="8">
    <source>
        <dbReference type="ARBA" id="ARBA00038489"/>
    </source>
</evidence>
<comment type="catalytic activity">
    <reaction evidence="9">
        <text>a hydroperoxide + [thioredoxin]-dithiol = an alcohol + [thioredoxin]-disulfide + H2O</text>
        <dbReference type="Rhea" id="RHEA:62620"/>
        <dbReference type="Rhea" id="RHEA-COMP:10698"/>
        <dbReference type="Rhea" id="RHEA-COMP:10700"/>
        <dbReference type="ChEBI" id="CHEBI:15377"/>
        <dbReference type="ChEBI" id="CHEBI:29950"/>
        <dbReference type="ChEBI" id="CHEBI:30879"/>
        <dbReference type="ChEBI" id="CHEBI:35924"/>
        <dbReference type="ChEBI" id="CHEBI:50058"/>
        <dbReference type="EC" id="1.11.1.24"/>
    </reaction>
</comment>
<protein>
    <recommendedName>
        <fullName evidence="1">thioredoxin-dependent peroxiredoxin</fullName>
        <ecNumber evidence="1">1.11.1.24</ecNumber>
    </recommendedName>
    <alternativeName>
        <fullName evidence="7">Thioredoxin peroxidase</fullName>
    </alternativeName>
</protein>
<dbReference type="EC" id="1.11.1.24" evidence="1"/>
<dbReference type="GO" id="GO:0045454">
    <property type="term" value="P:cell redox homeostasis"/>
    <property type="evidence" value="ECO:0007669"/>
    <property type="project" value="TreeGrafter"/>
</dbReference>
<proteinExistence type="inferred from homology"/>
<accession>A0A7S4AKT7</accession>
<dbReference type="InterPro" id="IPR036249">
    <property type="entry name" value="Thioredoxin-like_sf"/>
</dbReference>
<evidence type="ECO:0000256" key="10">
    <source>
        <dbReference type="SAM" id="SignalP"/>
    </source>
</evidence>